<dbReference type="SUPFAM" id="SSF54862">
    <property type="entry name" value="4Fe-4S ferredoxins"/>
    <property type="match status" value="1"/>
</dbReference>
<evidence type="ECO:0000259" key="4">
    <source>
        <dbReference type="PROSITE" id="PS51379"/>
    </source>
</evidence>
<evidence type="ECO:0000256" key="1">
    <source>
        <dbReference type="ARBA" id="ARBA00022723"/>
    </source>
</evidence>
<dbReference type="Gene3D" id="3.40.50.300">
    <property type="entry name" value="P-loop containing nucleotide triphosphate hydrolases"/>
    <property type="match status" value="1"/>
</dbReference>
<accession>A0A1I4K975</accession>
<dbReference type="InterPro" id="IPR027417">
    <property type="entry name" value="P-loop_NTPase"/>
</dbReference>
<dbReference type="STRING" id="29563.SAMN02983006_01941"/>
<dbReference type="Gene3D" id="3.30.70.20">
    <property type="match status" value="1"/>
</dbReference>
<sequence length="289" mass="31454">MQLTILSGKGGTGKTTVAVNLALSLQNVQLLDADVEEPNDYLLLGAEFKSPAQSVEKLIPTVDQDKCTACKLCVNFCQYNALALMLDQLLVFPEICHSCGGCSQICPTGAIKEVGRSLGKISQGVIPGYSELEFWQGELNPGEEQAVPVVNQLLKLSKVEKKVIIDAQPGIRCPTIEATAGSDFCLLVTEPTPFGLSDLKLAVELVKQLGLKAGLVINRSEPVYDSLIIDYAAEVGLPILLKIPFERKIAELYARGIPFVREMPGWQAKFSQLYQTIVRRVSDEKSNSN</sequence>
<dbReference type="PANTHER" id="PTHR43063">
    <property type="entry name" value="4FE-4S CLUSTER CONTAINING PARA FAMILY ATPASE PROTEIN"/>
    <property type="match status" value="1"/>
</dbReference>
<proteinExistence type="predicted"/>
<dbReference type="Proteomes" id="UP000199006">
    <property type="component" value="Unassembled WGS sequence"/>
</dbReference>
<organism evidence="5 6">
    <name type="scientific">Halanaerobium salsuginis</name>
    <dbReference type="NCBI Taxonomy" id="29563"/>
    <lineage>
        <taxon>Bacteria</taxon>
        <taxon>Bacillati</taxon>
        <taxon>Bacillota</taxon>
        <taxon>Clostridia</taxon>
        <taxon>Halanaerobiales</taxon>
        <taxon>Halanaerobiaceae</taxon>
        <taxon>Halanaerobium</taxon>
    </lineage>
</organism>
<dbReference type="InterPro" id="IPR017900">
    <property type="entry name" value="4Fe4S_Fe_S_CS"/>
</dbReference>
<name>A0A1I4K975_9FIRM</name>
<reference evidence="5 6" key="1">
    <citation type="submission" date="2016-10" db="EMBL/GenBank/DDBJ databases">
        <authorList>
            <person name="de Groot N.N."/>
        </authorList>
    </citation>
    <scope>NUCLEOTIDE SEQUENCE [LARGE SCALE GENOMIC DNA]</scope>
    <source>
        <strain evidence="5 6">ATCC 51327</strain>
    </source>
</reference>
<feature type="domain" description="4Fe-4S ferredoxin-type" evidence="4">
    <location>
        <begin position="87"/>
        <end position="116"/>
    </location>
</feature>
<evidence type="ECO:0000256" key="3">
    <source>
        <dbReference type="ARBA" id="ARBA00023014"/>
    </source>
</evidence>
<keyword evidence="2" id="KW-0408">Iron</keyword>
<dbReference type="GO" id="GO:0051536">
    <property type="term" value="F:iron-sulfur cluster binding"/>
    <property type="evidence" value="ECO:0007669"/>
    <property type="project" value="UniProtKB-KW"/>
</dbReference>
<dbReference type="OrthoDB" id="9778602at2"/>
<evidence type="ECO:0000313" key="6">
    <source>
        <dbReference type="Proteomes" id="UP000199006"/>
    </source>
</evidence>
<dbReference type="AlphaFoldDB" id="A0A1I4K975"/>
<dbReference type="PANTHER" id="PTHR43063:SF1">
    <property type="entry name" value="4FE-4S CLUSTER CONTAINING PARA FAMILY ATPASE PROTEIN"/>
    <property type="match status" value="1"/>
</dbReference>
<dbReference type="PROSITE" id="PS51379">
    <property type="entry name" value="4FE4S_FER_2"/>
    <property type="match status" value="2"/>
</dbReference>
<gene>
    <name evidence="5" type="ORF">SAMN02983006_01941</name>
</gene>
<dbReference type="GO" id="GO:0046872">
    <property type="term" value="F:metal ion binding"/>
    <property type="evidence" value="ECO:0007669"/>
    <property type="project" value="UniProtKB-KW"/>
</dbReference>
<keyword evidence="6" id="KW-1185">Reference proteome</keyword>
<dbReference type="EMBL" id="FOTI01000029">
    <property type="protein sequence ID" value="SFL75141.1"/>
    <property type="molecule type" value="Genomic_DNA"/>
</dbReference>
<dbReference type="Pfam" id="PF00037">
    <property type="entry name" value="Fer4"/>
    <property type="match status" value="2"/>
</dbReference>
<dbReference type="InterPro" id="IPR002586">
    <property type="entry name" value="CobQ/CobB/MinD/ParA_Nub-bd_dom"/>
</dbReference>
<keyword evidence="1" id="KW-0479">Metal-binding</keyword>
<feature type="domain" description="4Fe-4S ferredoxin-type" evidence="4">
    <location>
        <begin position="58"/>
        <end position="84"/>
    </location>
</feature>
<dbReference type="RefSeq" id="WP_089862015.1">
    <property type="nucleotide sequence ID" value="NZ_FOTI01000029.1"/>
</dbReference>
<dbReference type="CDD" id="cd03110">
    <property type="entry name" value="SIMIBI_bact_arch"/>
    <property type="match status" value="1"/>
</dbReference>
<keyword evidence="3" id="KW-0411">Iron-sulfur</keyword>
<dbReference type="PROSITE" id="PS00198">
    <property type="entry name" value="4FE4S_FER_1"/>
    <property type="match status" value="1"/>
</dbReference>
<dbReference type="InterPro" id="IPR017896">
    <property type="entry name" value="4Fe4S_Fe-S-bd"/>
</dbReference>
<dbReference type="SUPFAM" id="SSF52540">
    <property type="entry name" value="P-loop containing nucleoside triphosphate hydrolases"/>
    <property type="match status" value="1"/>
</dbReference>
<evidence type="ECO:0000313" key="5">
    <source>
        <dbReference type="EMBL" id="SFL75141.1"/>
    </source>
</evidence>
<evidence type="ECO:0000256" key="2">
    <source>
        <dbReference type="ARBA" id="ARBA00023004"/>
    </source>
</evidence>
<protein>
    <submittedName>
        <fullName evidence="5">MinD superfamily P-loop ATPase, contains an inserted ferredoxin domain</fullName>
    </submittedName>
</protein>
<dbReference type="Pfam" id="PF01656">
    <property type="entry name" value="CbiA"/>
    <property type="match status" value="1"/>
</dbReference>